<comment type="subcellular location">
    <subcellularLocation>
        <location evidence="1">Membrane</location>
        <topology evidence="1">Single-pass membrane protein</topology>
    </subcellularLocation>
</comment>
<accession>A0A1W1BXF4</accession>
<reference evidence="8" key="1">
    <citation type="submission" date="2016-10" db="EMBL/GenBank/DDBJ databases">
        <authorList>
            <person name="de Groot N.N."/>
        </authorList>
    </citation>
    <scope>NUCLEOTIDE SEQUENCE</scope>
</reference>
<evidence type="ECO:0000256" key="5">
    <source>
        <dbReference type="ARBA" id="ARBA00023136"/>
    </source>
</evidence>
<evidence type="ECO:0000256" key="1">
    <source>
        <dbReference type="ARBA" id="ARBA00004167"/>
    </source>
</evidence>
<evidence type="ECO:0000313" key="8">
    <source>
        <dbReference type="EMBL" id="SFV58141.1"/>
    </source>
</evidence>
<evidence type="ECO:0000256" key="2">
    <source>
        <dbReference type="ARBA" id="ARBA00022692"/>
    </source>
</evidence>
<evidence type="ECO:0000256" key="6">
    <source>
        <dbReference type="ARBA" id="ARBA00023180"/>
    </source>
</evidence>
<dbReference type="InterPro" id="IPR051836">
    <property type="entry name" value="Kremen_rcpt"/>
</dbReference>
<dbReference type="AlphaFoldDB" id="A0A1W1BXF4"/>
<dbReference type="Pfam" id="PF01822">
    <property type="entry name" value="WSC"/>
    <property type="match status" value="1"/>
</dbReference>
<dbReference type="PANTHER" id="PTHR24269:SF16">
    <property type="entry name" value="PROTEIN SLG1"/>
    <property type="match status" value="1"/>
</dbReference>
<evidence type="ECO:0000259" key="7">
    <source>
        <dbReference type="PROSITE" id="PS51212"/>
    </source>
</evidence>
<keyword evidence="5" id="KW-0472">Membrane</keyword>
<dbReference type="SMART" id="SM00321">
    <property type="entry name" value="WSC"/>
    <property type="match status" value="1"/>
</dbReference>
<dbReference type="GO" id="GO:0005886">
    <property type="term" value="C:plasma membrane"/>
    <property type="evidence" value="ECO:0007669"/>
    <property type="project" value="TreeGrafter"/>
</dbReference>
<keyword evidence="6" id="KW-0325">Glycoprotein</keyword>
<proteinExistence type="predicted"/>
<keyword evidence="4" id="KW-1133">Transmembrane helix</keyword>
<evidence type="ECO:0000256" key="3">
    <source>
        <dbReference type="ARBA" id="ARBA00022729"/>
    </source>
</evidence>
<name>A0A1W1BXF4_9ZZZZ</name>
<feature type="domain" description="WSC" evidence="7">
    <location>
        <begin position="17"/>
        <end position="106"/>
    </location>
</feature>
<keyword evidence="2" id="KW-0812">Transmembrane</keyword>
<organism evidence="8">
    <name type="scientific">hydrothermal vent metagenome</name>
    <dbReference type="NCBI Taxonomy" id="652676"/>
    <lineage>
        <taxon>unclassified sequences</taxon>
        <taxon>metagenomes</taxon>
        <taxon>ecological metagenomes</taxon>
    </lineage>
</organism>
<dbReference type="PROSITE" id="PS51212">
    <property type="entry name" value="WSC"/>
    <property type="match status" value="1"/>
</dbReference>
<sequence>MKRVWFVLMLCASLLEAYTYKGCYRDNNARDLSGYSFSSDAMQIGDCATLCKKKGFSYMGLQYSSYCFCGNSFGKYGKATNCDMPCSGEKDKVCGGSWANSIYELEKRSFSLYDYFHYDVNVEPWFKEWSVVAVPLESDQKVGKIPNSNQRFGWKYPVVDIGDAMPPKYANKAALYLHPVSPQQPTVLKRTLRIGHNNEMMHIRVAGNRNGDFTLIVKANNQEIFKQSVDGKSWHEYNISLSQYLGQNIDIAVEIAASGWYFEYAFIDEISFGTKQTPQAKQEKKIQMKIDECGIYQDPSGESYLQHRSVKLDRNNMTIFASCKVHNAKKGTEVAGSWYYVSPTGKRELISTKAFALPKDMVEDYITFYIQSNNMTSWPRGKYEVIISAQGKEYAHVNFSF</sequence>
<dbReference type="EMBL" id="FPHB01000042">
    <property type="protein sequence ID" value="SFV58141.1"/>
    <property type="molecule type" value="Genomic_DNA"/>
</dbReference>
<gene>
    <name evidence="8" type="ORF">MNB_SM-7-1303</name>
</gene>
<dbReference type="PANTHER" id="PTHR24269">
    <property type="entry name" value="KREMEN PROTEIN"/>
    <property type="match status" value="1"/>
</dbReference>
<dbReference type="InterPro" id="IPR002889">
    <property type="entry name" value="WSC_carb-bd"/>
</dbReference>
<evidence type="ECO:0000256" key="4">
    <source>
        <dbReference type="ARBA" id="ARBA00022989"/>
    </source>
</evidence>
<protein>
    <recommendedName>
        <fullName evidence="7">WSC domain-containing protein</fullName>
    </recommendedName>
</protein>
<keyword evidence="3" id="KW-0732">Signal</keyword>